<sequence length="261" mass="27733">MSVLAPVAWLFVMSISTANDLTTIPLRWIPEQPDFSRYARLFSLEEGSAGLAFLSALRNSVIVAVSATAIALAAGIPAAYSFSRFSGRMPLLYAVIVTYMMPPVALILPLYKVFSALGLLNNVTSLIIVYCTILLPFVTWLMKSGFHSVPVEIEQAASIDGANLFQIMTRITLPVAAASTGAAALFALLLAWDEFFYALLYTSDTRAKTLPVAIADFAAGRATDYGLISAVGLLAALPPVLIGFFLQKSLLSGLSAGGVKG</sequence>
<dbReference type="Pfam" id="PF00528">
    <property type="entry name" value="BPD_transp_1"/>
    <property type="match status" value="1"/>
</dbReference>
<gene>
    <name evidence="9" type="ORF">L4923_22500</name>
</gene>
<evidence type="ECO:0000256" key="7">
    <source>
        <dbReference type="RuleBase" id="RU363032"/>
    </source>
</evidence>
<dbReference type="Gene3D" id="1.10.3720.10">
    <property type="entry name" value="MetI-like"/>
    <property type="match status" value="1"/>
</dbReference>
<comment type="similarity">
    <text evidence="7">Belongs to the binding-protein-dependent transport system permease family.</text>
</comment>
<evidence type="ECO:0000256" key="5">
    <source>
        <dbReference type="ARBA" id="ARBA00022989"/>
    </source>
</evidence>
<accession>A0ABS9QK38</accession>
<keyword evidence="2 7" id="KW-0813">Transport</keyword>
<evidence type="ECO:0000256" key="1">
    <source>
        <dbReference type="ARBA" id="ARBA00004651"/>
    </source>
</evidence>
<feature type="transmembrane region" description="Helical" evidence="7">
    <location>
        <begin position="61"/>
        <end position="79"/>
    </location>
</feature>
<keyword evidence="10" id="KW-1185">Reference proteome</keyword>
<dbReference type="SUPFAM" id="SSF161098">
    <property type="entry name" value="MetI-like"/>
    <property type="match status" value="1"/>
</dbReference>
<feature type="transmembrane region" description="Helical" evidence="7">
    <location>
        <begin position="171"/>
        <end position="192"/>
    </location>
</feature>
<evidence type="ECO:0000259" key="8">
    <source>
        <dbReference type="PROSITE" id="PS50928"/>
    </source>
</evidence>
<dbReference type="PANTHER" id="PTHR32243:SF18">
    <property type="entry name" value="INNER MEMBRANE ABC TRANSPORTER PERMEASE PROTEIN YCJP"/>
    <property type="match status" value="1"/>
</dbReference>
<dbReference type="CDD" id="cd06261">
    <property type="entry name" value="TM_PBP2"/>
    <property type="match status" value="1"/>
</dbReference>
<dbReference type="InterPro" id="IPR000515">
    <property type="entry name" value="MetI-like"/>
</dbReference>
<feature type="transmembrane region" description="Helical" evidence="7">
    <location>
        <begin position="91"/>
        <end position="111"/>
    </location>
</feature>
<feature type="transmembrane region" description="Helical" evidence="7">
    <location>
        <begin position="225"/>
        <end position="246"/>
    </location>
</feature>
<feature type="transmembrane region" description="Helical" evidence="7">
    <location>
        <begin position="123"/>
        <end position="142"/>
    </location>
</feature>
<dbReference type="InterPro" id="IPR035906">
    <property type="entry name" value="MetI-like_sf"/>
</dbReference>
<name>A0ABS9QK38_9HYPH</name>
<protein>
    <submittedName>
        <fullName evidence="9">Carbohydrate ABC transporter permease</fullName>
    </submittedName>
</protein>
<organism evidence="9 10">
    <name type="scientific">Mesorhizobium retamae</name>
    <dbReference type="NCBI Taxonomy" id="2912854"/>
    <lineage>
        <taxon>Bacteria</taxon>
        <taxon>Pseudomonadati</taxon>
        <taxon>Pseudomonadota</taxon>
        <taxon>Alphaproteobacteria</taxon>
        <taxon>Hyphomicrobiales</taxon>
        <taxon>Phyllobacteriaceae</taxon>
        <taxon>Mesorhizobium</taxon>
    </lineage>
</organism>
<evidence type="ECO:0000256" key="2">
    <source>
        <dbReference type="ARBA" id="ARBA00022448"/>
    </source>
</evidence>
<comment type="caution">
    <text evidence="9">The sequence shown here is derived from an EMBL/GenBank/DDBJ whole genome shotgun (WGS) entry which is preliminary data.</text>
</comment>
<dbReference type="PANTHER" id="PTHR32243">
    <property type="entry name" value="MALTOSE TRANSPORT SYSTEM PERMEASE-RELATED"/>
    <property type="match status" value="1"/>
</dbReference>
<feature type="domain" description="ABC transmembrane type-1" evidence="8">
    <location>
        <begin position="57"/>
        <end position="246"/>
    </location>
</feature>
<keyword evidence="4 7" id="KW-0812">Transmembrane</keyword>
<dbReference type="Proteomes" id="UP001201701">
    <property type="component" value="Unassembled WGS sequence"/>
</dbReference>
<proteinExistence type="inferred from homology"/>
<evidence type="ECO:0000256" key="4">
    <source>
        <dbReference type="ARBA" id="ARBA00022692"/>
    </source>
</evidence>
<dbReference type="PROSITE" id="PS50928">
    <property type="entry name" value="ABC_TM1"/>
    <property type="match status" value="1"/>
</dbReference>
<keyword evidence="5 7" id="KW-1133">Transmembrane helix</keyword>
<dbReference type="InterPro" id="IPR050901">
    <property type="entry name" value="BP-dep_ABC_trans_perm"/>
</dbReference>
<evidence type="ECO:0000256" key="6">
    <source>
        <dbReference type="ARBA" id="ARBA00023136"/>
    </source>
</evidence>
<evidence type="ECO:0000313" key="9">
    <source>
        <dbReference type="EMBL" id="MCG7507814.1"/>
    </source>
</evidence>
<dbReference type="EMBL" id="JAKREW010000029">
    <property type="protein sequence ID" value="MCG7507814.1"/>
    <property type="molecule type" value="Genomic_DNA"/>
</dbReference>
<comment type="subcellular location">
    <subcellularLocation>
        <location evidence="1 7">Cell membrane</location>
        <topology evidence="1 7">Multi-pass membrane protein</topology>
    </subcellularLocation>
</comment>
<evidence type="ECO:0000313" key="10">
    <source>
        <dbReference type="Proteomes" id="UP001201701"/>
    </source>
</evidence>
<reference evidence="9 10" key="1">
    <citation type="submission" date="2022-02" db="EMBL/GenBank/DDBJ databases">
        <title>Draft genome sequence of Mezorhizobium retamae strain IRAMC:0171 isolated from Retama raetam nodules.</title>
        <authorList>
            <person name="Bengaied R."/>
            <person name="Sbissi I."/>
            <person name="Huber K."/>
            <person name="Ghodbane F."/>
            <person name="Nouioui I."/>
            <person name="Tarhouni M."/>
            <person name="Gtari M."/>
        </authorList>
    </citation>
    <scope>NUCLEOTIDE SEQUENCE [LARGE SCALE GENOMIC DNA]</scope>
    <source>
        <strain evidence="9 10">IRAMC:0171</strain>
    </source>
</reference>
<evidence type="ECO:0000256" key="3">
    <source>
        <dbReference type="ARBA" id="ARBA00022475"/>
    </source>
</evidence>
<keyword evidence="6 7" id="KW-0472">Membrane</keyword>
<keyword evidence="3" id="KW-1003">Cell membrane</keyword>